<evidence type="ECO:0000256" key="10">
    <source>
        <dbReference type="ARBA" id="ARBA00023136"/>
    </source>
</evidence>
<dbReference type="InterPro" id="IPR036396">
    <property type="entry name" value="Cyt_P450_sf"/>
</dbReference>
<organism evidence="11 12">
    <name type="scientific">Trifolium medium</name>
    <dbReference type="NCBI Taxonomy" id="97028"/>
    <lineage>
        <taxon>Eukaryota</taxon>
        <taxon>Viridiplantae</taxon>
        <taxon>Streptophyta</taxon>
        <taxon>Embryophyta</taxon>
        <taxon>Tracheophyta</taxon>
        <taxon>Spermatophyta</taxon>
        <taxon>Magnoliopsida</taxon>
        <taxon>eudicotyledons</taxon>
        <taxon>Gunneridae</taxon>
        <taxon>Pentapetalae</taxon>
        <taxon>rosids</taxon>
        <taxon>fabids</taxon>
        <taxon>Fabales</taxon>
        <taxon>Fabaceae</taxon>
        <taxon>Papilionoideae</taxon>
        <taxon>50 kb inversion clade</taxon>
        <taxon>NPAAA clade</taxon>
        <taxon>Hologalegina</taxon>
        <taxon>IRL clade</taxon>
        <taxon>Trifolieae</taxon>
        <taxon>Trifolium</taxon>
    </lineage>
</organism>
<dbReference type="AlphaFoldDB" id="A0A392S538"/>
<evidence type="ECO:0000256" key="4">
    <source>
        <dbReference type="ARBA" id="ARBA00022692"/>
    </source>
</evidence>
<dbReference type="Proteomes" id="UP000265520">
    <property type="component" value="Unassembled WGS sequence"/>
</dbReference>
<name>A0A392S538_9FABA</name>
<keyword evidence="10" id="KW-0472">Membrane</keyword>
<comment type="caution">
    <text evidence="11">The sequence shown here is derived from an EMBL/GenBank/DDBJ whole genome shotgun (WGS) entry which is preliminary data.</text>
</comment>
<comment type="similarity">
    <text evidence="2">Belongs to the cytochrome P450 family.</text>
</comment>
<evidence type="ECO:0000256" key="6">
    <source>
        <dbReference type="ARBA" id="ARBA00022989"/>
    </source>
</evidence>
<evidence type="ECO:0000256" key="1">
    <source>
        <dbReference type="ARBA" id="ARBA00004167"/>
    </source>
</evidence>
<dbReference type="PANTHER" id="PTHR24282">
    <property type="entry name" value="CYTOCHROME P450 FAMILY MEMBER"/>
    <property type="match status" value="1"/>
</dbReference>
<dbReference type="InterPro" id="IPR001128">
    <property type="entry name" value="Cyt_P450"/>
</dbReference>
<dbReference type="GO" id="GO:0016020">
    <property type="term" value="C:membrane"/>
    <property type="evidence" value="ECO:0007669"/>
    <property type="project" value="UniProtKB-SubCell"/>
</dbReference>
<keyword evidence="9" id="KW-0503">Monooxygenase</keyword>
<dbReference type="EMBL" id="LXQA010324853">
    <property type="protein sequence ID" value="MCI44011.1"/>
    <property type="molecule type" value="Genomic_DNA"/>
</dbReference>
<evidence type="ECO:0000256" key="8">
    <source>
        <dbReference type="ARBA" id="ARBA00023004"/>
    </source>
</evidence>
<accession>A0A392S538</accession>
<reference evidence="11 12" key="1">
    <citation type="journal article" date="2018" name="Front. Plant Sci.">
        <title>Red Clover (Trifolium pratense) and Zigzag Clover (T. medium) - A Picture of Genomic Similarities and Differences.</title>
        <authorList>
            <person name="Dluhosova J."/>
            <person name="Istvanek J."/>
            <person name="Nedelnik J."/>
            <person name="Repkova J."/>
        </authorList>
    </citation>
    <scope>NUCLEOTIDE SEQUENCE [LARGE SCALE GENOMIC DNA]</scope>
    <source>
        <strain evidence="12">cv. 10/8</strain>
        <tissue evidence="11">Leaf</tissue>
    </source>
</reference>
<comment type="subcellular location">
    <subcellularLocation>
        <location evidence="1">Membrane</location>
        <topology evidence="1">Single-pass membrane protein</topology>
    </subcellularLocation>
</comment>
<evidence type="ECO:0000313" key="12">
    <source>
        <dbReference type="Proteomes" id="UP000265520"/>
    </source>
</evidence>
<proteinExistence type="inferred from homology"/>
<dbReference type="GO" id="GO:0004497">
    <property type="term" value="F:monooxygenase activity"/>
    <property type="evidence" value="ECO:0007669"/>
    <property type="project" value="UniProtKB-KW"/>
</dbReference>
<keyword evidence="5" id="KW-0479">Metal-binding</keyword>
<feature type="non-terminal residue" evidence="11">
    <location>
        <position position="87"/>
    </location>
</feature>
<dbReference type="PANTHER" id="PTHR24282:SF196">
    <property type="entry name" value="CYTOCHROME P450 714C2"/>
    <property type="match status" value="1"/>
</dbReference>
<protein>
    <submittedName>
        <fullName evidence="11">Cytochrome P450 734A1-like</fullName>
    </submittedName>
</protein>
<dbReference type="GO" id="GO:0005506">
    <property type="term" value="F:iron ion binding"/>
    <property type="evidence" value="ECO:0007669"/>
    <property type="project" value="InterPro"/>
</dbReference>
<evidence type="ECO:0000313" key="11">
    <source>
        <dbReference type="EMBL" id="MCI44011.1"/>
    </source>
</evidence>
<keyword evidence="7" id="KW-0560">Oxidoreductase</keyword>
<evidence type="ECO:0000256" key="5">
    <source>
        <dbReference type="ARBA" id="ARBA00022723"/>
    </source>
</evidence>
<keyword evidence="8" id="KW-0408">Iron</keyword>
<dbReference type="Pfam" id="PF00067">
    <property type="entry name" value="p450"/>
    <property type="match status" value="1"/>
</dbReference>
<keyword evidence="3" id="KW-0349">Heme</keyword>
<dbReference type="Gene3D" id="1.10.630.10">
    <property type="entry name" value="Cytochrome P450"/>
    <property type="match status" value="1"/>
</dbReference>
<evidence type="ECO:0000256" key="7">
    <source>
        <dbReference type="ARBA" id="ARBA00023002"/>
    </source>
</evidence>
<dbReference type="InterPro" id="IPR050665">
    <property type="entry name" value="Cytochrome_P450_Monooxygen"/>
</dbReference>
<dbReference type="SUPFAM" id="SSF48264">
    <property type="entry name" value="Cytochrome P450"/>
    <property type="match status" value="1"/>
</dbReference>
<dbReference type="GO" id="GO:0020037">
    <property type="term" value="F:heme binding"/>
    <property type="evidence" value="ECO:0007669"/>
    <property type="project" value="InterPro"/>
</dbReference>
<evidence type="ECO:0000256" key="3">
    <source>
        <dbReference type="ARBA" id="ARBA00022617"/>
    </source>
</evidence>
<sequence>MEIRKGEIKSLILEVVKEKTSCEKDLLQMVIEGAKNSNFTQEASDCFIIDNCRNIYLAGFETSAVVATWCLMLLASNQNLQERTRAE</sequence>
<keyword evidence="4" id="KW-0812">Transmembrane</keyword>
<dbReference type="GO" id="GO:0016705">
    <property type="term" value="F:oxidoreductase activity, acting on paired donors, with incorporation or reduction of molecular oxygen"/>
    <property type="evidence" value="ECO:0007669"/>
    <property type="project" value="InterPro"/>
</dbReference>
<evidence type="ECO:0000256" key="9">
    <source>
        <dbReference type="ARBA" id="ARBA00023033"/>
    </source>
</evidence>
<evidence type="ECO:0000256" key="2">
    <source>
        <dbReference type="ARBA" id="ARBA00010617"/>
    </source>
</evidence>
<keyword evidence="12" id="KW-1185">Reference proteome</keyword>
<keyword evidence="6" id="KW-1133">Transmembrane helix</keyword>